<keyword evidence="5" id="KW-1185">Reference proteome</keyword>
<evidence type="ECO:0000256" key="1">
    <source>
        <dbReference type="ARBA" id="ARBA00023125"/>
    </source>
</evidence>
<dbReference type="GO" id="GO:0003700">
    <property type="term" value="F:DNA-binding transcription factor activity"/>
    <property type="evidence" value="ECO:0007669"/>
    <property type="project" value="TreeGrafter"/>
</dbReference>
<dbReference type="Pfam" id="PF00440">
    <property type="entry name" value="TetR_N"/>
    <property type="match status" value="1"/>
</dbReference>
<feature type="DNA-binding region" description="H-T-H motif" evidence="2">
    <location>
        <begin position="36"/>
        <end position="55"/>
    </location>
</feature>
<name>A0A2S6AFF0_9NOCA</name>
<dbReference type="GeneID" id="66718331"/>
<dbReference type="InterPro" id="IPR009057">
    <property type="entry name" value="Homeodomain-like_sf"/>
</dbReference>
<dbReference type="InterPro" id="IPR001647">
    <property type="entry name" value="HTH_TetR"/>
</dbReference>
<dbReference type="RefSeq" id="WP_064902791.1">
    <property type="nucleotide sequence ID" value="NZ_JADLQW010000014.1"/>
</dbReference>
<sequence length="196" mass="20891">MSSRPLNRAEQRHSTQARILQAARRLFSEEGYEAATIRAIATAADTDPGLVMRYFGSKAELFAQVAGIEPDAEVTGTPEEAAEQLLAALADKLDQQPMDALAAIRAMFTHPQAADDIRSAMAARQHQAAGHMVDDDAVLRAGLIGAITLGTVIARHLLGLDGVNTASSEQITAILRPAFHEIAHGTPQTAADVFDR</sequence>
<evidence type="ECO:0000313" key="4">
    <source>
        <dbReference type="EMBL" id="PPJ33152.1"/>
    </source>
</evidence>
<dbReference type="PROSITE" id="PS50977">
    <property type="entry name" value="HTH_TETR_2"/>
    <property type="match status" value="1"/>
</dbReference>
<dbReference type="InterPro" id="IPR050109">
    <property type="entry name" value="HTH-type_TetR-like_transc_reg"/>
</dbReference>
<dbReference type="Pfam" id="PF17920">
    <property type="entry name" value="TetR_C_16"/>
    <property type="match status" value="1"/>
</dbReference>
<dbReference type="InterPro" id="IPR036271">
    <property type="entry name" value="Tet_transcr_reg_TetR-rel_C_sf"/>
</dbReference>
<evidence type="ECO:0000256" key="2">
    <source>
        <dbReference type="PROSITE-ProRule" id="PRU00335"/>
    </source>
</evidence>
<dbReference type="PANTHER" id="PTHR30055">
    <property type="entry name" value="HTH-TYPE TRANSCRIPTIONAL REGULATOR RUTR"/>
    <property type="match status" value="1"/>
</dbReference>
<dbReference type="Gene3D" id="1.10.10.60">
    <property type="entry name" value="Homeodomain-like"/>
    <property type="match status" value="1"/>
</dbReference>
<reference evidence="4 5" key="1">
    <citation type="submission" date="2018-02" db="EMBL/GenBank/DDBJ databases">
        <title>8 Nocardia nova and 1 Nocardia cyriacigeorgica strain used for evolution to TMP-SMX.</title>
        <authorList>
            <person name="Mehta H."/>
            <person name="Weng J."/>
            <person name="Shamoo Y."/>
        </authorList>
    </citation>
    <scope>NUCLEOTIDE SEQUENCE [LARGE SCALE GENOMIC DNA]</scope>
    <source>
        <strain evidence="4 5">BAA2227</strain>
    </source>
</reference>
<dbReference type="EMBL" id="PSZD01000001">
    <property type="protein sequence ID" value="PPJ33152.1"/>
    <property type="molecule type" value="Genomic_DNA"/>
</dbReference>
<dbReference type="SUPFAM" id="SSF48498">
    <property type="entry name" value="Tetracyclin repressor-like, C-terminal domain"/>
    <property type="match status" value="1"/>
</dbReference>
<dbReference type="InterPro" id="IPR041678">
    <property type="entry name" value="TetR_C_16"/>
</dbReference>
<protein>
    <submittedName>
        <fullName evidence="4">TetR/AcrR family transcriptional regulator</fullName>
    </submittedName>
</protein>
<keyword evidence="1 2" id="KW-0238">DNA-binding</keyword>
<comment type="caution">
    <text evidence="4">The sequence shown here is derived from an EMBL/GenBank/DDBJ whole genome shotgun (WGS) entry which is preliminary data.</text>
</comment>
<evidence type="ECO:0000259" key="3">
    <source>
        <dbReference type="PROSITE" id="PS50977"/>
    </source>
</evidence>
<dbReference type="SUPFAM" id="SSF46689">
    <property type="entry name" value="Homeodomain-like"/>
    <property type="match status" value="1"/>
</dbReference>
<dbReference type="PANTHER" id="PTHR30055:SF235">
    <property type="entry name" value="TRANSCRIPTIONAL REGULATORY PROTEIN"/>
    <property type="match status" value="1"/>
</dbReference>
<proteinExistence type="predicted"/>
<organism evidence="4 5">
    <name type="scientific">Nocardia nova</name>
    <dbReference type="NCBI Taxonomy" id="37330"/>
    <lineage>
        <taxon>Bacteria</taxon>
        <taxon>Bacillati</taxon>
        <taxon>Actinomycetota</taxon>
        <taxon>Actinomycetes</taxon>
        <taxon>Mycobacteriales</taxon>
        <taxon>Nocardiaceae</taxon>
        <taxon>Nocardia</taxon>
    </lineage>
</organism>
<dbReference type="PRINTS" id="PR00455">
    <property type="entry name" value="HTHTETR"/>
</dbReference>
<gene>
    <name evidence="4" type="ORF">C5F51_02400</name>
</gene>
<feature type="domain" description="HTH tetR-type" evidence="3">
    <location>
        <begin position="13"/>
        <end position="73"/>
    </location>
</feature>
<accession>A0A2S6AFF0</accession>
<evidence type="ECO:0000313" key="5">
    <source>
        <dbReference type="Proteomes" id="UP000238356"/>
    </source>
</evidence>
<dbReference type="Gene3D" id="1.10.357.10">
    <property type="entry name" value="Tetracycline Repressor, domain 2"/>
    <property type="match status" value="1"/>
</dbReference>
<dbReference type="Proteomes" id="UP000238356">
    <property type="component" value="Unassembled WGS sequence"/>
</dbReference>
<dbReference type="GO" id="GO:0000976">
    <property type="term" value="F:transcription cis-regulatory region binding"/>
    <property type="evidence" value="ECO:0007669"/>
    <property type="project" value="TreeGrafter"/>
</dbReference>
<dbReference type="AlphaFoldDB" id="A0A2S6AFF0"/>